<name>A0ACB9C5X7_ARCLA</name>
<accession>A0ACB9C5X7</accession>
<organism evidence="1 2">
    <name type="scientific">Arctium lappa</name>
    <name type="common">Greater burdock</name>
    <name type="synonym">Lappa major</name>
    <dbReference type="NCBI Taxonomy" id="4217"/>
    <lineage>
        <taxon>Eukaryota</taxon>
        <taxon>Viridiplantae</taxon>
        <taxon>Streptophyta</taxon>
        <taxon>Embryophyta</taxon>
        <taxon>Tracheophyta</taxon>
        <taxon>Spermatophyta</taxon>
        <taxon>Magnoliopsida</taxon>
        <taxon>eudicotyledons</taxon>
        <taxon>Gunneridae</taxon>
        <taxon>Pentapetalae</taxon>
        <taxon>asterids</taxon>
        <taxon>campanulids</taxon>
        <taxon>Asterales</taxon>
        <taxon>Asteraceae</taxon>
        <taxon>Carduoideae</taxon>
        <taxon>Cardueae</taxon>
        <taxon>Arctiinae</taxon>
        <taxon>Arctium</taxon>
    </lineage>
</organism>
<proteinExistence type="predicted"/>
<evidence type="ECO:0000313" key="2">
    <source>
        <dbReference type="Proteomes" id="UP001055879"/>
    </source>
</evidence>
<comment type="caution">
    <text evidence="1">The sequence shown here is derived from an EMBL/GenBank/DDBJ whole genome shotgun (WGS) entry which is preliminary data.</text>
</comment>
<gene>
    <name evidence="1" type="ORF">L6452_18266</name>
</gene>
<reference evidence="1 2" key="2">
    <citation type="journal article" date="2022" name="Mol. Ecol. Resour.">
        <title>The genomes of chicory, endive, great burdock and yacon provide insights into Asteraceae paleo-polyploidization history and plant inulin production.</title>
        <authorList>
            <person name="Fan W."/>
            <person name="Wang S."/>
            <person name="Wang H."/>
            <person name="Wang A."/>
            <person name="Jiang F."/>
            <person name="Liu H."/>
            <person name="Zhao H."/>
            <person name="Xu D."/>
            <person name="Zhang Y."/>
        </authorList>
    </citation>
    <scope>NUCLEOTIDE SEQUENCE [LARGE SCALE GENOMIC DNA]</scope>
    <source>
        <strain evidence="2">cv. Niubang</strain>
    </source>
</reference>
<sequence length="70" mass="7774">MVTFPLVWTTTCCIHPQYKEIGLIKGDYLGARNAAQRKLLDGLGIPAVDVSVDQFTPLGRMMYKAPYDGK</sequence>
<keyword evidence="2" id="KW-1185">Reference proteome</keyword>
<dbReference type="EMBL" id="CM042051">
    <property type="protein sequence ID" value="KAI3729605.1"/>
    <property type="molecule type" value="Genomic_DNA"/>
</dbReference>
<protein>
    <submittedName>
        <fullName evidence="1">Uncharacterized protein</fullName>
    </submittedName>
</protein>
<dbReference type="Proteomes" id="UP001055879">
    <property type="component" value="Linkage Group LG05"/>
</dbReference>
<evidence type="ECO:0000313" key="1">
    <source>
        <dbReference type="EMBL" id="KAI3729605.1"/>
    </source>
</evidence>
<reference evidence="2" key="1">
    <citation type="journal article" date="2022" name="Mol. Ecol. Resour.">
        <title>The genomes of chicory, endive, great burdock and yacon provide insights into Asteraceae palaeo-polyploidization history and plant inulin production.</title>
        <authorList>
            <person name="Fan W."/>
            <person name="Wang S."/>
            <person name="Wang H."/>
            <person name="Wang A."/>
            <person name="Jiang F."/>
            <person name="Liu H."/>
            <person name="Zhao H."/>
            <person name="Xu D."/>
            <person name="Zhang Y."/>
        </authorList>
    </citation>
    <scope>NUCLEOTIDE SEQUENCE [LARGE SCALE GENOMIC DNA]</scope>
    <source>
        <strain evidence="2">cv. Niubang</strain>
    </source>
</reference>